<name>A0A4Y2G4Q3_ARAVE</name>
<proteinExistence type="predicted"/>
<sequence length="129" mass="14544">MTRTTLELPSPLQTTAPHQQCRLSLGALFSPQQREAKVIPYFFVVVSLKTPIMLALDFISYIHVQFGSNKKSGLDTILEFEPLSDKESYTSELEFSHGPDKTLPHTHVPVTITLTVPDGWTTYPRQNDI</sequence>
<reference evidence="1 2" key="1">
    <citation type="journal article" date="2019" name="Sci. Rep.">
        <title>Orb-weaving spider Araneus ventricosus genome elucidates the spidroin gene catalogue.</title>
        <authorList>
            <person name="Kono N."/>
            <person name="Nakamura H."/>
            <person name="Ohtoshi R."/>
            <person name="Moran D.A.P."/>
            <person name="Shinohara A."/>
            <person name="Yoshida Y."/>
            <person name="Fujiwara M."/>
            <person name="Mori M."/>
            <person name="Tomita M."/>
            <person name="Arakawa K."/>
        </authorList>
    </citation>
    <scope>NUCLEOTIDE SEQUENCE [LARGE SCALE GENOMIC DNA]</scope>
</reference>
<protein>
    <submittedName>
        <fullName evidence="1">Uncharacterized protein</fullName>
    </submittedName>
</protein>
<keyword evidence="2" id="KW-1185">Reference proteome</keyword>
<organism evidence="1 2">
    <name type="scientific">Araneus ventricosus</name>
    <name type="common">Orbweaver spider</name>
    <name type="synonym">Epeira ventricosa</name>
    <dbReference type="NCBI Taxonomy" id="182803"/>
    <lineage>
        <taxon>Eukaryota</taxon>
        <taxon>Metazoa</taxon>
        <taxon>Ecdysozoa</taxon>
        <taxon>Arthropoda</taxon>
        <taxon>Chelicerata</taxon>
        <taxon>Arachnida</taxon>
        <taxon>Araneae</taxon>
        <taxon>Araneomorphae</taxon>
        <taxon>Entelegynae</taxon>
        <taxon>Araneoidea</taxon>
        <taxon>Araneidae</taxon>
        <taxon>Araneus</taxon>
    </lineage>
</organism>
<dbReference type="Proteomes" id="UP000499080">
    <property type="component" value="Unassembled WGS sequence"/>
</dbReference>
<dbReference type="EMBL" id="BGPR01001156">
    <property type="protein sequence ID" value="GBM46864.1"/>
    <property type="molecule type" value="Genomic_DNA"/>
</dbReference>
<evidence type="ECO:0000313" key="2">
    <source>
        <dbReference type="Proteomes" id="UP000499080"/>
    </source>
</evidence>
<accession>A0A4Y2G4Q3</accession>
<gene>
    <name evidence="1" type="ORF">AVEN_216575_1</name>
</gene>
<evidence type="ECO:0000313" key="1">
    <source>
        <dbReference type="EMBL" id="GBM46864.1"/>
    </source>
</evidence>
<dbReference type="AlphaFoldDB" id="A0A4Y2G4Q3"/>
<comment type="caution">
    <text evidence="1">The sequence shown here is derived from an EMBL/GenBank/DDBJ whole genome shotgun (WGS) entry which is preliminary data.</text>
</comment>